<dbReference type="Pfam" id="PF12973">
    <property type="entry name" value="Cupin_7"/>
    <property type="match status" value="2"/>
</dbReference>
<accession>A0AA94EGW7</accession>
<feature type="domain" description="ChrR-like cupin" evidence="1">
    <location>
        <begin position="8"/>
        <end position="110"/>
    </location>
</feature>
<proteinExistence type="predicted"/>
<evidence type="ECO:0000259" key="1">
    <source>
        <dbReference type="Pfam" id="PF12973"/>
    </source>
</evidence>
<organism evidence="2 3">
    <name type="scientific">Idiomarina aquatica</name>
    <dbReference type="NCBI Taxonomy" id="1327752"/>
    <lineage>
        <taxon>Bacteria</taxon>
        <taxon>Pseudomonadati</taxon>
        <taxon>Pseudomonadota</taxon>
        <taxon>Gammaproteobacteria</taxon>
        <taxon>Alteromonadales</taxon>
        <taxon>Idiomarinaceae</taxon>
        <taxon>Idiomarina</taxon>
    </lineage>
</organism>
<sequence length="218" mass="24531">MINLDFSQRVVINTQQQPWSPSPAPGVRRKLLEREEAERGRATSIVEYAAGASFKTHQHPLGEEILVLDGVFSDEHGDYPAGTYLRNPPGSAHAPFSREGCRLLVKLHQFRPDDGTSVRVDTHNSEWLPGQGGLEVMPLHSHGTEHVALVKWPTNEVFKPHRHLGGEEIFVLSGEFCDEHGRYPAGTWIRSPHLSTHHPFVEEETIIWVKTGHLPIDR</sequence>
<name>A0AA94EGW7_9GAMM</name>
<dbReference type="EMBL" id="PIPS01000001">
    <property type="protein sequence ID" value="RUO45580.1"/>
    <property type="molecule type" value="Genomic_DNA"/>
</dbReference>
<dbReference type="SUPFAM" id="SSF51182">
    <property type="entry name" value="RmlC-like cupins"/>
    <property type="match status" value="2"/>
</dbReference>
<dbReference type="RefSeq" id="WP_126819757.1">
    <property type="nucleotide sequence ID" value="NZ_PIPS01000001.1"/>
</dbReference>
<dbReference type="CDD" id="cd20303">
    <property type="entry name" value="cupin_ChrR_1"/>
    <property type="match status" value="2"/>
</dbReference>
<dbReference type="AlphaFoldDB" id="A0AA94EGW7"/>
<protein>
    <submittedName>
        <fullName evidence="2">Cupin</fullName>
    </submittedName>
</protein>
<dbReference type="Gene3D" id="2.60.120.10">
    <property type="entry name" value="Jelly Rolls"/>
    <property type="match status" value="2"/>
</dbReference>
<dbReference type="InterPro" id="IPR025979">
    <property type="entry name" value="ChrR-like_cupin_dom"/>
</dbReference>
<keyword evidence="3" id="KW-1185">Reference proteome</keyword>
<dbReference type="InterPro" id="IPR011051">
    <property type="entry name" value="RmlC_Cupin_sf"/>
</dbReference>
<comment type="caution">
    <text evidence="2">The sequence shown here is derived from an EMBL/GenBank/DDBJ whole genome shotgun (WGS) entry which is preliminary data.</text>
</comment>
<reference evidence="3" key="1">
    <citation type="journal article" date="2018" name="Front. Microbiol.">
        <title>Genome-Based Analysis Reveals the Taxonomy and Diversity of the Family Idiomarinaceae.</title>
        <authorList>
            <person name="Liu Y."/>
            <person name="Lai Q."/>
            <person name="Shao Z."/>
        </authorList>
    </citation>
    <scope>NUCLEOTIDE SEQUENCE [LARGE SCALE GENOMIC DNA]</scope>
    <source>
        <strain evidence="3">SN-14</strain>
    </source>
</reference>
<dbReference type="InterPro" id="IPR014710">
    <property type="entry name" value="RmlC-like_jellyroll"/>
</dbReference>
<dbReference type="Proteomes" id="UP000286680">
    <property type="component" value="Unassembled WGS sequence"/>
</dbReference>
<gene>
    <name evidence="2" type="ORF">CWE23_06195</name>
</gene>
<evidence type="ECO:0000313" key="2">
    <source>
        <dbReference type="EMBL" id="RUO45580.1"/>
    </source>
</evidence>
<feature type="domain" description="ChrR-like cupin" evidence="1">
    <location>
        <begin position="118"/>
        <end position="214"/>
    </location>
</feature>
<evidence type="ECO:0000313" key="3">
    <source>
        <dbReference type="Proteomes" id="UP000286680"/>
    </source>
</evidence>